<name>A0A1M6PVN8_9BACT</name>
<keyword evidence="2" id="KW-1185">Reference proteome</keyword>
<sequence>MKKILTLQDIKSSSWGERIHDLLGNNLLSAFLHGNCLHEGFDAIHEPWQISLILEDSRPEKLRDVHRLSRDMAKDNLKFGFFLDREFLLSKQNDYPLEFLHISQKNVLLYGNPPLSGFVPEEMGLRNECRWELECRRLHLIREFTRIQAGITPMDFFIAVYEEILPILYGIFFLKQKKYPQNREELLECFPEFRIKEPALTFDENVKRADAILAAIRQLEESL</sequence>
<proteinExistence type="predicted"/>
<dbReference type="RefSeq" id="WP_073301770.1">
    <property type="nucleotide sequence ID" value="NZ_FRAW01000001.1"/>
</dbReference>
<evidence type="ECO:0000313" key="2">
    <source>
        <dbReference type="Proteomes" id="UP000184275"/>
    </source>
</evidence>
<gene>
    <name evidence="1" type="ORF">SAMN05720469_101137</name>
</gene>
<dbReference type="Proteomes" id="UP000184275">
    <property type="component" value="Unassembled WGS sequence"/>
</dbReference>
<dbReference type="EMBL" id="FRAW01000001">
    <property type="protein sequence ID" value="SHK11950.1"/>
    <property type="molecule type" value="Genomic_DNA"/>
</dbReference>
<protein>
    <submittedName>
        <fullName evidence="1">Uncharacterized protein</fullName>
    </submittedName>
</protein>
<organism evidence="1 2">
    <name type="scientific">Fibrobacter intestinalis</name>
    <dbReference type="NCBI Taxonomy" id="28122"/>
    <lineage>
        <taxon>Bacteria</taxon>
        <taxon>Pseudomonadati</taxon>
        <taxon>Fibrobacterota</taxon>
        <taxon>Fibrobacteria</taxon>
        <taxon>Fibrobacterales</taxon>
        <taxon>Fibrobacteraceae</taxon>
        <taxon>Fibrobacter</taxon>
    </lineage>
</organism>
<dbReference type="AlphaFoldDB" id="A0A1M6PVN8"/>
<evidence type="ECO:0000313" key="1">
    <source>
        <dbReference type="EMBL" id="SHK11950.1"/>
    </source>
</evidence>
<reference evidence="2" key="1">
    <citation type="submission" date="2016-11" db="EMBL/GenBank/DDBJ databases">
        <authorList>
            <person name="Varghese N."/>
            <person name="Submissions S."/>
        </authorList>
    </citation>
    <scope>NUCLEOTIDE SEQUENCE [LARGE SCALE GENOMIC DNA]</scope>
    <source>
        <strain evidence="2">UWOS</strain>
    </source>
</reference>
<accession>A0A1M6PVN8</accession>